<comment type="similarity">
    <text evidence="3">Belongs to the claudin family.</text>
</comment>
<dbReference type="OrthoDB" id="9899584at2759"/>
<evidence type="ECO:0000313" key="11">
    <source>
        <dbReference type="EMBL" id="TRZ17746.1"/>
    </source>
</evidence>
<evidence type="ECO:0008006" key="13">
    <source>
        <dbReference type="Google" id="ProtNLM"/>
    </source>
</evidence>
<dbReference type="PROSITE" id="PS01346">
    <property type="entry name" value="CLAUDIN"/>
    <property type="match status" value="1"/>
</dbReference>
<keyword evidence="12" id="KW-1185">Reference proteome</keyword>
<evidence type="ECO:0000256" key="3">
    <source>
        <dbReference type="ARBA" id="ARBA00008295"/>
    </source>
</evidence>
<feature type="transmembrane region" description="Helical" evidence="10">
    <location>
        <begin position="214"/>
        <end position="235"/>
    </location>
</feature>
<evidence type="ECO:0000256" key="4">
    <source>
        <dbReference type="ARBA" id="ARBA00022427"/>
    </source>
</evidence>
<evidence type="ECO:0000256" key="5">
    <source>
        <dbReference type="ARBA" id="ARBA00022475"/>
    </source>
</evidence>
<feature type="transmembrane region" description="Helical" evidence="10">
    <location>
        <begin position="80"/>
        <end position="102"/>
    </location>
</feature>
<dbReference type="Gene3D" id="1.20.140.150">
    <property type="match status" value="2"/>
</dbReference>
<feature type="transmembrane region" description="Helical" evidence="10">
    <location>
        <begin position="158"/>
        <end position="182"/>
    </location>
</feature>
<sequence length="307" mass="33193">MITTQTGGLVTATLGWLGSILTCALPIWRVMTYIGSGMAAAQMVYEGLWMNCISESTGQMQCKAYNSMLEVTPEVQGSRAMVLTSLFTAFFAFFIALLGTECTRRVDDNDKNRFSGVAGALFVVAGIVLLVPVSWIATTILNNYNPMGADNMRRELGAAIYIGWISSALEILGGGILCYLGTQSQQDPYSKKYNVVKTCGPVGYAMKEYMFSGVAGALFVVAGIVLLVPVSWIATTILNNYNPMGADNMRRELGAAIYIGWISSALEILGGGILCYLGTQSQQDPYSKKYNVVKTCGPVGYAMKEYM</sequence>
<keyword evidence="7" id="KW-0965">Cell junction</keyword>
<evidence type="ECO:0000256" key="2">
    <source>
        <dbReference type="ARBA" id="ARBA00004651"/>
    </source>
</evidence>
<dbReference type="InterPro" id="IPR017974">
    <property type="entry name" value="Claudin_CS"/>
</dbReference>
<dbReference type="AlphaFoldDB" id="A0A8K1LL75"/>
<dbReference type="InterPro" id="IPR006187">
    <property type="entry name" value="Claudin"/>
</dbReference>
<dbReference type="GO" id="GO:0005198">
    <property type="term" value="F:structural molecule activity"/>
    <property type="evidence" value="ECO:0007669"/>
    <property type="project" value="InterPro"/>
</dbReference>
<evidence type="ECO:0000256" key="6">
    <source>
        <dbReference type="ARBA" id="ARBA00022692"/>
    </source>
</evidence>
<reference evidence="11" key="1">
    <citation type="submission" date="2019-04" db="EMBL/GenBank/DDBJ databases">
        <title>Genome assembly of Zosterops borbonicus 15179.</title>
        <authorList>
            <person name="Leroy T."/>
            <person name="Anselmetti Y."/>
            <person name="Tilak M.-K."/>
            <person name="Nabholz B."/>
        </authorList>
    </citation>
    <scope>NUCLEOTIDE SEQUENCE</scope>
    <source>
        <strain evidence="11">HGM_15179</strain>
        <tissue evidence="11">Muscle</tissue>
    </source>
</reference>
<dbReference type="InterPro" id="IPR004031">
    <property type="entry name" value="PMP22/EMP/MP20/Claudin"/>
</dbReference>
<evidence type="ECO:0000256" key="9">
    <source>
        <dbReference type="ARBA" id="ARBA00023136"/>
    </source>
</evidence>
<dbReference type="Proteomes" id="UP000796761">
    <property type="component" value="Unassembled WGS sequence"/>
</dbReference>
<evidence type="ECO:0000313" key="12">
    <source>
        <dbReference type="Proteomes" id="UP000796761"/>
    </source>
</evidence>
<evidence type="ECO:0000256" key="10">
    <source>
        <dbReference type="SAM" id="Phobius"/>
    </source>
</evidence>
<dbReference type="FunFam" id="1.20.140.150:FF:000001">
    <property type="entry name" value="Claudin"/>
    <property type="match status" value="1"/>
</dbReference>
<protein>
    <recommendedName>
        <fullName evidence="13">Claudin</fullName>
    </recommendedName>
</protein>
<comment type="caution">
    <text evidence="11">The sequence shown here is derived from an EMBL/GenBank/DDBJ whole genome shotgun (WGS) entry which is preliminary data.</text>
</comment>
<feature type="transmembrane region" description="Helical" evidence="10">
    <location>
        <begin position="114"/>
        <end position="138"/>
    </location>
</feature>
<dbReference type="PANTHER" id="PTHR12002">
    <property type="entry name" value="CLAUDIN"/>
    <property type="match status" value="1"/>
</dbReference>
<feature type="transmembrane region" description="Helical" evidence="10">
    <location>
        <begin position="255"/>
        <end position="279"/>
    </location>
</feature>
<comment type="subcellular location">
    <subcellularLocation>
        <location evidence="1">Cell junction</location>
        <location evidence="1">Tight junction</location>
    </subcellularLocation>
    <subcellularLocation>
        <location evidence="2">Cell membrane</location>
        <topology evidence="2">Multi-pass membrane protein</topology>
    </subcellularLocation>
</comment>
<organism evidence="11 12">
    <name type="scientific">Zosterops borbonicus</name>
    <dbReference type="NCBI Taxonomy" id="364589"/>
    <lineage>
        <taxon>Eukaryota</taxon>
        <taxon>Metazoa</taxon>
        <taxon>Chordata</taxon>
        <taxon>Craniata</taxon>
        <taxon>Vertebrata</taxon>
        <taxon>Euteleostomi</taxon>
        <taxon>Archelosauria</taxon>
        <taxon>Archosauria</taxon>
        <taxon>Dinosauria</taxon>
        <taxon>Saurischia</taxon>
        <taxon>Theropoda</taxon>
        <taxon>Coelurosauria</taxon>
        <taxon>Aves</taxon>
        <taxon>Neognathae</taxon>
        <taxon>Neoaves</taxon>
        <taxon>Telluraves</taxon>
        <taxon>Australaves</taxon>
        <taxon>Passeriformes</taxon>
        <taxon>Sylvioidea</taxon>
        <taxon>Zosteropidae</taxon>
        <taxon>Zosterops</taxon>
    </lineage>
</organism>
<gene>
    <name evidence="11" type="ORF">HGM15179_009361</name>
</gene>
<dbReference type="Pfam" id="PF00822">
    <property type="entry name" value="PMP22_Claudin"/>
    <property type="match status" value="2"/>
</dbReference>
<accession>A0A8K1LL75</accession>
<dbReference type="GO" id="GO:0005886">
    <property type="term" value="C:plasma membrane"/>
    <property type="evidence" value="ECO:0007669"/>
    <property type="project" value="UniProtKB-SubCell"/>
</dbReference>
<evidence type="ECO:0000256" key="1">
    <source>
        <dbReference type="ARBA" id="ARBA00004435"/>
    </source>
</evidence>
<dbReference type="GO" id="GO:0005923">
    <property type="term" value="C:bicellular tight junction"/>
    <property type="evidence" value="ECO:0007669"/>
    <property type="project" value="UniProtKB-SubCell"/>
</dbReference>
<dbReference type="EMBL" id="SWJQ01000252">
    <property type="protein sequence ID" value="TRZ17746.1"/>
    <property type="molecule type" value="Genomic_DNA"/>
</dbReference>
<keyword evidence="6 10" id="KW-0812">Transmembrane</keyword>
<evidence type="ECO:0000256" key="8">
    <source>
        <dbReference type="ARBA" id="ARBA00022989"/>
    </source>
</evidence>
<evidence type="ECO:0000256" key="7">
    <source>
        <dbReference type="ARBA" id="ARBA00022949"/>
    </source>
</evidence>
<proteinExistence type="inferred from homology"/>
<name>A0A8K1LL75_9PASS</name>
<dbReference type="PRINTS" id="PR01077">
    <property type="entry name" value="CLAUDIN"/>
</dbReference>
<feature type="transmembrane region" description="Helical" evidence="10">
    <location>
        <begin position="7"/>
        <end position="28"/>
    </location>
</feature>
<keyword evidence="5" id="KW-1003">Cell membrane</keyword>
<keyword evidence="4" id="KW-0796">Tight junction</keyword>
<keyword evidence="9 10" id="KW-0472">Membrane</keyword>
<keyword evidence="8 10" id="KW-1133">Transmembrane helix</keyword>